<sequence length="121" mass="14291">SVSIIMTKIVSVIEKHVISPVVRQAIGEDLKKLQKRIAQIETPKRFKLGDKVEFNNYFMYPPKVGKVVDTIFHEADKGSHYWEYVIWVKKEKASHRFHDTKYLLFTSIQHYKPTSKSKKKR</sequence>
<organism evidence="1">
    <name type="scientific">marine sediment metagenome</name>
    <dbReference type="NCBI Taxonomy" id="412755"/>
    <lineage>
        <taxon>unclassified sequences</taxon>
        <taxon>metagenomes</taxon>
        <taxon>ecological metagenomes</taxon>
    </lineage>
</organism>
<gene>
    <name evidence="1" type="ORF">LCGC14_2983300</name>
</gene>
<dbReference type="AlphaFoldDB" id="A0A0F8XTH7"/>
<evidence type="ECO:0000313" key="1">
    <source>
        <dbReference type="EMBL" id="KKK64525.1"/>
    </source>
</evidence>
<protein>
    <submittedName>
        <fullName evidence="1">Uncharacterized protein</fullName>
    </submittedName>
</protein>
<reference evidence="1" key="1">
    <citation type="journal article" date="2015" name="Nature">
        <title>Complex archaea that bridge the gap between prokaryotes and eukaryotes.</title>
        <authorList>
            <person name="Spang A."/>
            <person name="Saw J.H."/>
            <person name="Jorgensen S.L."/>
            <person name="Zaremba-Niedzwiedzka K."/>
            <person name="Martijn J."/>
            <person name="Lind A.E."/>
            <person name="van Eijk R."/>
            <person name="Schleper C."/>
            <person name="Guy L."/>
            <person name="Ettema T.J."/>
        </authorList>
    </citation>
    <scope>NUCLEOTIDE SEQUENCE</scope>
</reference>
<dbReference type="EMBL" id="LAZR01060986">
    <property type="protein sequence ID" value="KKK64525.1"/>
    <property type="molecule type" value="Genomic_DNA"/>
</dbReference>
<accession>A0A0F8XTH7</accession>
<proteinExistence type="predicted"/>
<comment type="caution">
    <text evidence="1">The sequence shown here is derived from an EMBL/GenBank/DDBJ whole genome shotgun (WGS) entry which is preliminary data.</text>
</comment>
<feature type="non-terminal residue" evidence="1">
    <location>
        <position position="1"/>
    </location>
</feature>
<name>A0A0F8XTH7_9ZZZZ</name>